<sequence>VRAYVNQYCRLRDLQFAAYEMYARSHGLTAKELFVLDLIWFAPEGCMQAEICERLSATKQTVSAIIKKFLKKGYVTLSESATDRRSKIIRLTDAGREYVEKIIPPAADAEIAAMAELPGEDIAELVRLTTRFSQGMRRRFQEAQEVQS</sequence>
<dbReference type="GO" id="GO:0003677">
    <property type="term" value="F:DNA binding"/>
    <property type="evidence" value="ECO:0007669"/>
    <property type="project" value="UniProtKB-KW"/>
</dbReference>
<organism evidence="2 3">
    <name type="scientific">Candidatus Pullichristensenella stercorigallinarum</name>
    <dbReference type="NCBI Taxonomy" id="2840909"/>
    <lineage>
        <taxon>Bacteria</taxon>
        <taxon>Bacillati</taxon>
        <taxon>Bacillota</taxon>
        <taxon>Clostridia</taxon>
        <taxon>Candidatus Pullichristensenella</taxon>
    </lineage>
</organism>
<dbReference type="InterPro" id="IPR036388">
    <property type="entry name" value="WH-like_DNA-bd_sf"/>
</dbReference>
<dbReference type="SMART" id="SM00347">
    <property type="entry name" value="HTH_MARR"/>
    <property type="match status" value="1"/>
</dbReference>
<feature type="non-terminal residue" evidence="2">
    <location>
        <position position="1"/>
    </location>
</feature>
<comment type="caution">
    <text evidence="2">The sequence shown here is derived from an EMBL/GenBank/DDBJ whole genome shotgun (WGS) entry which is preliminary data.</text>
</comment>
<dbReference type="InterPro" id="IPR039422">
    <property type="entry name" value="MarR/SlyA-like"/>
</dbReference>
<keyword evidence="2" id="KW-0238">DNA-binding</keyword>
<gene>
    <name evidence="2" type="ORF">IAA52_05725</name>
</gene>
<proteinExistence type="predicted"/>
<dbReference type="GO" id="GO:0003700">
    <property type="term" value="F:DNA-binding transcription factor activity"/>
    <property type="evidence" value="ECO:0007669"/>
    <property type="project" value="InterPro"/>
</dbReference>
<dbReference type="SUPFAM" id="SSF46785">
    <property type="entry name" value="Winged helix' DNA-binding domain"/>
    <property type="match status" value="1"/>
</dbReference>
<reference evidence="2" key="1">
    <citation type="submission" date="2020-10" db="EMBL/GenBank/DDBJ databases">
        <authorList>
            <person name="Gilroy R."/>
        </authorList>
    </citation>
    <scope>NUCLEOTIDE SEQUENCE</scope>
    <source>
        <strain evidence="2">ChiSjej6B24-2974</strain>
    </source>
</reference>
<evidence type="ECO:0000259" key="1">
    <source>
        <dbReference type="PROSITE" id="PS50995"/>
    </source>
</evidence>
<dbReference type="GO" id="GO:0006950">
    <property type="term" value="P:response to stress"/>
    <property type="evidence" value="ECO:0007669"/>
    <property type="project" value="TreeGrafter"/>
</dbReference>
<feature type="domain" description="HTH marR-type" evidence="1">
    <location>
        <begin position="1"/>
        <end position="134"/>
    </location>
</feature>
<accession>A0A9D0ZLG2</accession>
<dbReference type="AlphaFoldDB" id="A0A9D0ZLG2"/>
<dbReference type="InterPro" id="IPR036390">
    <property type="entry name" value="WH_DNA-bd_sf"/>
</dbReference>
<dbReference type="Pfam" id="PF12802">
    <property type="entry name" value="MarR_2"/>
    <property type="match status" value="1"/>
</dbReference>
<evidence type="ECO:0000313" key="3">
    <source>
        <dbReference type="Proteomes" id="UP000824260"/>
    </source>
</evidence>
<evidence type="ECO:0000313" key="2">
    <source>
        <dbReference type="EMBL" id="HIQ82585.1"/>
    </source>
</evidence>
<dbReference type="PANTHER" id="PTHR33164">
    <property type="entry name" value="TRANSCRIPTIONAL REGULATOR, MARR FAMILY"/>
    <property type="match status" value="1"/>
</dbReference>
<dbReference type="InterPro" id="IPR000835">
    <property type="entry name" value="HTH_MarR-typ"/>
</dbReference>
<protein>
    <submittedName>
        <fullName evidence="2">Winged helix DNA-binding protein</fullName>
    </submittedName>
</protein>
<dbReference type="PANTHER" id="PTHR33164:SF43">
    <property type="entry name" value="HTH-TYPE TRANSCRIPTIONAL REPRESSOR YETL"/>
    <property type="match status" value="1"/>
</dbReference>
<reference evidence="2" key="2">
    <citation type="journal article" date="2021" name="PeerJ">
        <title>Extensive microbial diversity within the chicken gut microbiome revealed by metagenomics and culture.</title>
        <authorList>
            <person name="Gilroy R."/>
            <person name="Ravi A."/>
            <person name="Getino M."/>
            <person name="Pursley I."/>
            <person name="Horton D.L."/>
            <person name="Alikhan N.F."/>
            <person name="Baker D."/>
            <person name="Gharbi K."/>
            <person name="Hall N."/>
            <person name="Watson M."/>
            <person name="Adriaenssens E.M."/>
            <person name="Foster-Nyarko E."/>
            <person name="Jarju S."/>
            <person name="Secka A."/>
            <person name="Antonio M."/>
            <person name="Oren A."/>
            <person name="Chaudhuri R.R."/>
            <person name="La Ragione R."/>
            <person name="Hildebrand F."/>
            <person name="Pallen M.J."/>
        </authorList>
    </citation>
    <scope>NUCLEOTIDE SEQUENCE</scope>
    <source>
        <strain evidence="2">ChiSjej6B24-2974</strain>
    </source>
</reference>
<dbReference type="EMBL" id="DVFZ01000054">
    <property type="protein sequence ID" value="HIQ82585.1"/>
    <property type="molecule type" value="Genomic_DNA"/>
</dbReference>
<dbReference type="Proteomes" id="UP000824260">
    <property type="component" value="Unassembled WGS sequence"/>
</dbReference>
<name>A0A9D0ZLG2_9FIRM</name>
<dbReference type="Gene3D" id="1.10.10.10">
    <property type="entry name" value="Winged helix-like DNA-binding domain superfamily/Winged helix DNA-binding domain"/>
    <property type="match status" value="1"/>
</dbReference>
<dbReference type="PROSITE" id="PS50995">
    <property type="entry name" value="HTH_MARR_2"/>
    <property type="match status" value="1"/>
</dbReference>